<feature type="repeat" description="ANK" evidence="7">
    <location>
        <begin position="148"/>
        <end position="180"/>
    </location>
</feature>
<evidence type="ECO:0000256" key="8">
    <source>
        <dbReference type="PROSITE-ProRule" id="PRU10141"/>
    </source>
</evidence>
<dbReference type="InterPro" id="IPR008271">
    <property type="entry name" value="Ser/Thr_kinase_AS"/>
</dbReference>
<evidence type="ECO:0000256" key="2">
    <source>
        <dbReference type="ARBA" id="ARBA00022553"/>
    </source>
</evidence>
<feature type="domain" description="Protein kinase" evidence="9">
    <location>
        <begin position="433"/>
        <end position="684"/>
    </location>
</feature>
<evidence type="ECO:0000313" key="10">
    <source>
        <dbReference type="EMBL" id="OMJ82739.1"/>
    </source>
</evidence>
<dbReference type="PROSITE" id="PS00107">
    <property type="entry name" value="PROTEIN_KINASE_ATP"/>
    <property type="match status" value="1"/>
</dbReference>
<evidence type="ECO:0000259" key="9">
    <source>
        <dbReference type="PROSITE" id="PS50011"/>
    </source>
</evidence>
<dbReference type="Proteomes" id="UP000187209">
    <property type="component" value="Unassembled WGS sequence"/>
</dbReference>
<dbReference type="SMART" id="SM00220">
    <property type="entry name" value="S_TKc"/>
    <property type="match status" value="1"/>
</dbReference>
<keyword evidence="7" id="KW-0040">ANK repeat</keyword>
<evidence type="ECO:0000256" key="3">
    <source>
        <dbReference type="ARBA" id="ARBA00022679"/>
    </source>
</evidence>
<dbReference type="Pfam" id="PF00069">
    <property type="entry name" value="Pkinase"/>
    <property type="match status" value="1"/>
</dbReference>
<evidence type="ECO:0000256" key="4">
    <source>
        <dbReference type="ARBA" id="ARBA00022741"/>
    </source>
</evidence>
<dbReference type="GO" id="GO:0004674">
    <property type="term" value="F:protein serine/threonine kinase activity"/>
    <property type="evidence" value="ECO:0007669"/>
    <property type="project" value="UniProtKB-KW"/>
</dbReference>
<dbReference type="InterPro" id="IPR029071">
    <property type="entry name" value="Ubiquitin-like_domsf"/>
</dbReference>
<evidence type="ECO:0000256" key="7">
    <source>
        <dbReference type="PROSITE-ProRule" id="PRU00023"/>
    </source>
</evidence>
<dbReference type="Gene3D" id="1.25.40.20">
    <property type="entry name" value="Ankyrin repeat-containing domain"/>
    <property type="match status" value="1"/>
</dbReference>
<dbReference type="OrthoDB" id="63989at2759"/>
<evidence type="ECO:0000256" key="1">
    <source>
        <dbReference type="ARBA" id="ARBA00022527"/>
    </source>
</evidence>
<dbReference type="InterPro" id="IPR017441">
    <property type="entry name" value="Protein_kinase_ATP_BS"/>
</dbReference>
<dbReference type="InterPro" id="IPR011009">
    <property type="entry name" value="Kinase-like_dom_sf"/>
</dbReference>
<dbReference type="SUPFAM" id="SSF50729">
    <property type="entry name" value="PH domain-like"/>
    <property type="match status" value="1"/>
</dbReference>
<dbReference type="SUPFAM" id="SSF54236">
    <property type="entry name" value="Ubiquitin-like"/>
    <property type="match status" value="1"/>
</dbReference>
<keyword evidence="3" id="KW-0808">Transferase</keyword>
<keyword evidence="6 8" id="KW-0067">ATP-binding</keyword>
<sequence length="703" mass="80126">MRFIIKHKRVKIAQDIDENILVLDLKVLISQKMGLEPDAFQLISGIENSPIVLTETSTIRSFSLSEGSIIEINVLNEEKKVTRRGNRIRSYIESLGLDENLPSRDSNPLQVAIEACKRNSLKELARIIEIFEQTNPGEPDLMNQCHGSLWTPLHYACNYGNSEIVAYLISRKVNVNRVTLDEWTPLQLACYIQHISCVRELLSYTNLQINKMTRFRGAGLHLACEAGNSEIVSLLLENGAMVTLSDPINDTPFDKTNNDEILKMLAIAVGAEELKKSKNTLPENKYATVWIISNISIHGRSVFIHLDPQNQHLARYTNEAEYIKKSETEFTIRLRDIQNVFYEENKATKEYFFVVETSFSSDRYYCKDQRSANDWLLALKNAANYYMMQSSSNTSKPLEKVEIKKVNEEEENHTVITNSPVAEVAEIINFDSFNLLDELGRGSFGIVYKVEKKNTKEIFAMKCLSKIALKRQRQLKYAISECKIMKILKHPFVLTMHYAFQTAQSLYMILEMCPNGDLLGLIEKYTKVSEDVVSFYVAETILALEYLHSLDIVYRDLKPANILIDSEGHAKLADFGLAKEDIKNTPAMTLAGSPAYLPPEIVDSKGASPASDIYSLGVMVYELLTGNLPYYNQDIELLFNSIKKDKINFPKYLSNEAKDLITSLMQKKASKRPGISQIKKFPFFKKIDWDELPKRNLRPPELI</sequence>
<keyword evidence="11" id="KW-1185">Reference proteome</keyword>
<dbReference type="SUPFAM" id="SSF56112">
    <property type="entry name" value="Protein kinase-like (PK-like)"/>
    <property type="match status" value="1"/>
</dbReference>
<reference evidence="10 11" key="1">
    <citation type="submission" date="2016-11" db="EMBL/GenBank/DDBJ databases">
        <title>The macronuclear genome of Stentor coeruleus: a giant cell with tiny introns.</title>
        <authorList>
            <person name="Slabodnick M."/>
            <person name="Ruby J.G."/>
            <person name="Reiff S.B."/>
            <person name="Swart E.C."/>
            <person name="Gosai S."/>
            <person name="Prabakaran S."/>
            <person name="Witkowska E."/>
            <person name="Larue G.E."/>
            <person name="Fisher S."/>
            <person name="Freeman R.M."/>
            <person name="Gunawardena J."/>
            <person name="Chu W."/>
            <person name="Stover N.A."/>
            <person name="Gregory B.D."/>
            <person name="Nowacki M."/>
            <person name="Derisi J."/>
            <person name="Roy S.W."/>
            <person name="Marshall W.F."/>
            <person name="Sood P."/>
        </authorList>
    </citation>
    <scope>NUCLEOTIDE SEQUENCE [LARGE SCALE GENOMIC DNA]</scope>
    <source>
        <strain evidence="10">WM001</strain>
    </source>
</reference>
<feature type="binding site" evidence="8">
    <location>
        <position position="470"/>
    </location>
    <ligand>
        <name>ATP</name>
        <dbReference type="ChEBI" id="CHEBI:30616"/>
    </ligand>
</feature>
<dbReference type="PROSITE" id="PS50088">
    <property type="entry name" value="ANK_REPEAT"/>
    <property type="match status" value="2"/>
</dbReference>
<keyword evidence="2" id="KW-0597">Phosphoprotein</keyword>
<dbReference type="Gene3D" id="3.30.200.20">
    <property type="entry name" value="Phosphorylase Kinase, domain 1"/>
    <property type="match status" value="1"/>
</dbReference>
<comment type="caution">
    <text evidence="10">The sequence shown here is derived from an EMBL/GenBank/DDBJ whole genome shotgun (WGS) entry which is preliminary data.</text>
</comment>
<name>A0A1R2C199_9CILI</name>
<dbReference type="InterPro" id="IPR045270">
    <property type="entry name" value="STKc_AGC"/>
</dbReference>
<dbReference type="EMBL" id="MPUH01000329">
    <property type="protein sequence ID" value="OMJ82739.1"/>
    <property type="molecule type" value="Genomic_DNA"/>
</dbReference>
<dbReference type="InterPro" id="IPR002110">
    <property type="entry name" value="Ankyrin_rpt"/>
</dbReference>
<dbReference type="InterPro" id="IPR036770">
    <property type="entry name" value="Ankyrin_rpt-contain_sf"/>
</dbReference>
<feature type="repeat" description="ANK" evidence="7">
    <location>
        <begin position="220"/>
        <end position="247"/>
    </location>
</feature>
<dbReference type="Gene3D" id="1.10.510.10">
    <property type="entry name" value="Transferase(Phosphotransferase) domain 1"/>
    <property type="match status" value="1"/>
</dbReference>
<dbReference type="FunFam" id="1.10.510.10:FF:000048">
    <property type="entry name" value="Protein kinase C"/>
    <property type="match status" value="1"/>
</dbReference>
<dbReference type="SMART" id="SM00248">
    <property type="entry name" value="ANK"/>
    <property type="match status" value="3"/>
</dbReference>
<organism evidence="10 11">
    <name type="scientific">Stentor coeruleus</name>
    <dbReference type="NCBI Taxonomy" id="5963"/>
    <lineage>
        <taxon>Eukaryota</taxon>
        <taxon>Sar</taxon>
        <taxon>Alveolata</taxon>
        <taxon>Ciliophora</taxon>
        <taxon>Postciliodesmatophora</taxon>
        <taxon>Heterotrichea</taxon>
        <taxon>Heterotrichida</taxon>
        <taxon>Stentoridae</taxon>
        <taxon>Stentor</taxon>
    </lineage>
</organism>
<dbReference type="Pfam" id="PF12796">
    <property type="entry name" value="Ank_2"/>
    <property type="match status" value="1"/>
</dbReference>
<keyword evidence="1" id="KW-0723">Serine/threonine-protein kinase</keyword>
<dbReference type="FunFam" id="3.30.200.20:FF:000042">
    <property type="entry name" value="Aurora kinase A"/>
    <property type="match status" value="1"/>
</dbReference>
<gene>
    <name evidence="10" type="ORF">SteCoe_16508</name>
</gene>
<dbReference type="AlphaFoldDB" id="A0A1R2C199"/>
<protein>
    <recommendedName>
        <fullName evidence="9">Protein kinase domain-containing protein</fullName>
    </recommendedName>
</protein>
<dbReference type="Pfam" id="PF00023">
    <property type="entry name" value="Ank"/>
    <property type="match status" value="1"/>
</dbReference>
<dbReference type="InterPro" id="IPR000719">
    <property type="entry name" value="Prot_kinase_dom"/>
</dbReference>
<dbReference type="PANTHER" id="PTHR24351">
    <property type="entry name" value="RIBOSOMAL PROTEIN S6 KINASE"/>
    <property type="match status" value="1"/>
</dbReference>
<dbReference type="CDD" id="cd05123">
    <property type="entry name" value="STKc_AGC"/>
    <property type="match status" value="1"/>
</dbReference>
<dbReference type="GO" id="GO:0005524">
    <property type="term" value="F:ATP binding"/>
    <property type="evidence" value="ECO:0007669"/>
    <property type="project" value="UniProtKB-UniRule"/>
</dbReference>
<keyword evidence="4 8" id="KW-0547">Nucleotide-binding</keyword>
<evidence type="ECO:0000313" key="11">
    <source>
        <dbReference type="Proteomes" id="UP000187209"/>
    </source>
</evidence>
<dbReference type="PROSITE" id="PS50011">
    <property type="entry name" value="PROTEIN_KINASE_DOM"/>
    <property type="match status" value="1"/>
</dbReference>
<evidence type="ECO:0000256" key="6">
    <source>
        <dbReference type="ARBA" id="ARBA00022840"/>
    </source>
</evidence>
<evidence type="ECO:0000256" key="5">
    <source>
        <dbReference type="ARBA" id="ARBA00022777"/>
    </source>
</evidence>
<proteinExistence type="predicted"/>
<accession>A0A1R2C199</accession>
<dbReference type="SUPFAM" id="SSF48403">
    <property type="entry name" value="Ankyrin repeat"/>
    <property type="match status" value="1"/>
</dbReference>
<keyword evidence="5" id="KW-0418">Kinase</keyword>
<dbReference type="PROSITE" id="PS50297">
    <property type="entry name" value="ANK_REP_REGION"/>
    <property type="match status" value="2"/>
</dbReference>
<dbReference type="PROSITE" id="PS00108">
    <property type="entry name" value="PROTEIN_KINASE_ST"/>
    <property type="match status" value="1"/>
</dbReference>